<proteinExistence type="predicted"/>
<dbReference type="eggNOG" id="ENOG502THUD">
    <property type="taxonomic scope" value="Eukaryota"/>
</dbReference>
<feature type="signal peptide" evidence="2">
    <location>
        <begin position="1"/>
        <end position="21"/>
    </location>
</feature>
<sequence length="197" mass="21856">MRLQIITLLAIFAVAIDVATGAKPCRANRPTTPESDQQTTVNTVSEQTSPAPDSKAPCMAVWENLKAEDADFADYALSTKPTATADECGKVCAAEIKCGYSFFKTGKCMSFERFIPTDFVKNGDMSLVFKLYLNGTTTCETATMDGLATSKEKMYYPDGGSYWLFNNIMDTVGYASYNPELGYKRRKRSILNWILNY</sequence>
<protein>
    <submittedName>
        <fullName evidence="4">Apple domain-containing protein</fullName>
    </submittedName>
</protein>
<dbReference type="AlphaFoldDB" id="A0A1I7UXL1"/>
<name>A0A1I7UXL1_9PELO</name>
<keyword evidence="3" id="KW-1185">Reference proteome</keyword>
<dbReference type="Proteomes" id="UP000095282">
    <property type="component" value="Unplaced"/>
</dbReference>
<feature type="region of interest" description="Disordered" evidence="1">
    <location>
        <begin position="26"/>
        <end position="54"/>
    </location>
</feature>
<feature type="compositionally biased region" description="Polar residues" evidence="1">
    <location>
        <begin position="29"/>
        <end position="51"/>
    </location>
</feature>
<organism evidence="3 4">
    <name type="scientific">Caenorhabditis tropicalis</name>
    <dbReference type="NCBI Taxonomy" id="1561998"/>
    <lineage>
        <taxon>Eukaryota</taxon>
        <taxon>Metazoa</taxon>
        <taxon>Ecdysozoa</taxon>
        <taxon>Nematoda</taxon>
        <taxon>Chromadorea</taxon>
        <taxon>Rhabditida</taxon>
        <taxon>Rhabditina</taxon>
        <taxon>Rhabditomorpha</taxon>
        <taxon>Rhabditoidea</taxon>
        <taxon>Rhabditidae</taxon>
        <taxon>Peloderinae</taxon>
        <taxon>Caenorhabditis</taxon>
    </lineage>
</organism>
<feature type="chain" id="PRO_5009309629" evidence="2">
    <location>
        <begin position="22"/>
        <end position="197"/>
    </location>
</feature>
<evidence type="ECO:0000256" key="1">
    <source>
        <dbReference type="SAM" id="MobiDB-lite"/>
    </source>
</evidence>
<reference evidence="4" key="1">
    <citation type="submission" date="2016-11" db="UniProtKB">
        <authorList>
            <consortium name="WormBaseParasite"/>
        </authorList>
    </citation>
    <scope>IDENTIFICATION</scope>
</reference>
<dbReference type="WBParaSite" id="Csp11.Scaffold630.g20348.t1">
    <property type="protein sequence ID" value="Csp11.Scaffold630.g20348.t1"/>
    <property type="gene ID" value="Csp11.Scaffold630.g20348"/>
</dbReference>
<evidence type="ECO:0000256" key="2">
    <source>
        <dbReference type="SAM" id="SignalP"/>
    </source>
</evidence>
<keyword evidence="2" id="KW-0732">Signal</keyword>
<evidence type="ECO:0000313" key="4">
    <source>
        <dbReference type="WBParaSite" id="Csp11.Scaffold630.g20348.t1"/>
    </source>
</evidence>
<accession>A0A1I7UXL1</accession>
<evidence type="ECO:0000313" key="3">
    <source>
        <dbReference type="Proteomes" id="UP000095282"/>
    </source>
</evidence>